<feature type="coiled-coil region" evidence="2">
    <location>
        <begin position="95"/>
        <end position="129"/>
    </location>
</feature>
<evidence type="ECO:0000313" key="6">
    <source>
        <dbReference type="EMBL" id="KAI5429475.1"/>
    </source>
</evidence>
<dbReference type="GO" id="GO:0003676">
    <property type="term" value="F:nucleic acid binding"/>
    <property type="evidence" value="ECO:0007669"/>
    <property type="project" value="InterPro"/>
</dbReference>
<dbReference type="PANTHER" id="PTHR42648">
    <property type="entry name" value="TRANSPOSASE, PUTATIVE-RELATED"/>
    <property type="match status" value="1"/>
</dbReference>
<evidence type="ECO:0008006" key="8">
    <source>
        <dbReference type="Google" id="ProtNLM"/>
    </source>
</evidence>
<dbReference type="Pfam" id="PF22936">
    <property type="entry name" value="Pol_BBD"/>
    <property type="match status" value="1"/>
</dbReference>
<dbReference type="SUPFAM" id="SSF53098">
    <property type="entry name" value="Ribonuclease H-like"/>
    <property type="match status" value="1"/>
</dbReference>
<dbReference type="Proteomes" id="UP001058974">
    <property type="component" value="Chromosome 3"/>
</dbReference>
<dbReference type="AlphaFoldDB" id="A0A9D4Y242"/>
<reference evidence="6 7" key="1">
    <citation type="journal article" date="2022" name="Nat. Genet.">
        <title>Improved pea reference genome and pan-genome highlight genomic features and evolutionary characteristics.</title>
        <authorList>
            <person name="Yang T."/>
            <person name="Liu R."/>
            <person name="Luo Y."/>
            <person name="Hu S."/>
            <person name="Wang D."/>
            <person name="Wang C."/>
            <person name="Pandey M.K."/>
            <person name="Ge S."/>
            <person name="Xu Q."/>
            <person name="Li N."/>
            <person name="Li G."/>
            <person name="Huang Y."/>
            <person name="Saxena R.K."/>
            <person name="Ji Y."/>
            <person name="Li M."/>
            <person name="Yan X."/>
            <person name="He Y."/>
            <person name="Liu Y."/>
            <person name="Wang X."/>
            <person name="Xiang C."/>
            <person name="Varshney R.K."/>
            <person name="Ding H."/>
            <person name="Gao S."/>
            <person name="Zong X."/>
        </authorList>
    </citation>
    <scope>NUCLEOTIDE SEQUENCE [LARGE SCALE GENOMIC DNA]</scope>
    <source>
        <strain evidence="6 7">cv. Zhongwan 6</strain>
    </source>
</reference>
<feature type="domain" description="Retroviral polymerase SH3-like" evidence="5">
    <location>
        <begin position="509"/>
        <end position="564"/>
    </location>
</feature>
<feature type="domain" description="Retrovirus-related Pol polyprotein from transposon TNT 1-94-like beta-barrel" evidence="4">
    <location>
        <begin position="282"/>
        <end position="357"/>
    </location>
</feature>
<dbReference type="EMBL" id="JAMSHJ010000003">
    <property type="protein sequence ID" value="KAI5429475.1"/>
    <property type="molecule type" value="Genomic_DNA"/>
</dbReference>
<dbReference type="InterPro" id="IPR057670">
    <property type="entry name" value="SH3_retrovirus"/>
</dbReference>
<dbReference type="InterPro" id="IPR039537">
    <property type="entry name" value="Retrotran_Ty1/copia-like"/>
</dbReference>
<evidence type="ECO:0000259" key="4">
    <source>
        <dbReference type="Pfam" id="PF22936"/>
    </source>
</evidence>
<evidence type="ECO:0000259" key="5">
    <source>
        <dbReference type="Pfam" id="PF25597"/>
    </source>
</evidence>
<evidence type="ECO:0000256" key="3">
    <source>
        <dbReference type="SAM" id="MobiDB-lite"/>
    </source>
</evidence>
<sequence length="641" mass="72651">MKKTDVRSKANVKNIASDISKSNNIGRRTRTECGTYLKKEKRSLIATWSDESETEESANLVTALTGRWGSDEGSSDDEVTFEELATTYRELYHRSAQVCRQVESQKKVIAQLENEKAEHVETISKLKTKVVFLNSKLDEMTKYVRILNNGFDTLDKILQTGQITGDKSGIGFRESKPECSYTGGKPKSKPKCSHTDRKPAMSQHHKGRQQKGKHQRWRCHYCGKFGHMKPFCYKLYGYPSPAHHEPRPKHHRPVNKKKWVPRTNVTSLIAHTSFRVSSKEDWYFDSGCSIHMTGNKNLLTGLHPHATSYVTFGDGAKGDIKGIGKLDCPGVPDLDNVLLVKGLTANLISISQLCDQGLNVNFTKTECLITNKESEVIMKGVRSKDNCYMWSPRETGYSSICTLAKEEEVKIWHQRLGHLHLKGDHYEFLSPITPQQNGVVDKKNRTLQESARAMIHAKKLPYHFWAEAMNTACYVHNRVTLKKGTLTTLYEVWKGRRPTVKYFHVFGNKCYILTDREQRRKMDPKSDEGIFLGYSTNSRAYKVLNSRTKVMMEFINVVVDDQQTGVIDDVETSPNDPPANFSDRNNERLTVFLTNNGYKRGGTNVQVAGNWLYDLEADEDAEAIPMDTGAGGDGDTDEKLD</sequence>
<feature type="region of interest" description="Disordered" evidence="3">
    <location>
        <begin position="166"/>
        <end position="213"/>
    </location>
</feature>
<name>A0A9D4Y242_PEA</name>
<accession>A0A9D4Y242</accession>
<evidence type="ECO:0000313" key="7">
    <source>
        <dbReference type="Proteomes" id="UP001058974"/>
    </source>
</evidence>
<dbReference type="InterPro" id="IPR012337">
    <property type="entry name" value="RNaseH-like_sf"/>
</dbReference>
<dbReference type="Gramene" id="Psat03G0417000-T1">
    <property type="protein sequence ID" value="KAI5429475.1"/>
    <property type="gene ID" value="KIW84_034170"/>
</dbReference>
<keyword evidence="1" id="KW-0645">Protease</keyword>
<keyword evidence="2" id="KW-0175">Coiled coil</keyword>
<feature type="compositionally biased region" description="Basic residues" evidence="3">
    <location>
        <begin position="203"/>
        <end position="213"/>
    </location>
</feature>
<keyword evidence="7" id="KW-1185">Reference proteome</keyword>
<gene>
    <name evidence="6" type="ORF">KIW84_034170</name>
</gene>
<proteinExistence type="predicted"/>
<keyword evidence="1" id="KW-0378">Hydrolase</keyword>
<protein>
    <recommendedName>
        <fullName evidence="8">Gag-pol polyprotein</fullName>
    </recommendedName>
</protein>
<dbReference type="GO" id="GO:0006508">
    <property type="term" value="P:proteolysis"/>
    <property type="evidence" value="ECO:0007669"/>
    <property type="project" value="UniProtKB-KW"/>
</dbReference>
<comment type="caution">
    <text evidence="6">The sequence shown here is derived from an EMBL/GenBank/DDBJ whole genome shotgun (WGS) entry which is preliminary data.</text>
</comment>
<dbReference type="InterPro" id="IPR036397">
    <property type="entry name" value="RNaseH_sf"/>
</dbReference>
<evidence type="ECO:0000256" key="1">
    <source>
        <dbReference type="ARBA" id="ARBA00022670"/>
    </source>
</evidence>
<organism evidence="6 7">
    <name type="scientific">Pisum sativum</name>
    <name type="common">Garden pea</name>
    <name type="synonym">Lathyrus oleraceus</name>
    <dbReference type="NCBI Taxonomy" id="3888"/>
    <lineage>
        <taxon>Eukaryota</taxon>
        <taxon>Viridiplantae</taxon>
        <taxon>Streptophyta</taxon>
        <taxon>Embryophyta</taxon>
        <taxon>Tracheophyta</taxon>
        <taxon>Spermatophyta</taxon>
        <taxon>Magnoliopsida</taxon>
        <taxon>eudicotyledons</taxon>
        <taxon>Gunneridae</taxon>
        <taxon>Pentapetalae</taxon>
        <taxon>rosids</taxon>
        <taxon>fabids</taxon>
        <taxon>Fabales</taxon>
        <taxon>Fabaceae</taxon>
        <taxon>Papilionoideae</taxon>
        <taxon>50 kb inversion clade</taxon>
        <taxon>NPAAA clade</taxon>
        <taxon>Hologalegina</taxon>
        <taxon>IRL clade</taxon>
        <taxon>Fabeae</taxon>
        <taxon>Lathyrus</taxon>
    </lineage>
</organism>
<dbReference type="Gene3D" id="3.30.420.10">
    <property type="entry name" value="Ribonuclease H-like superfamily/Ribonuclease H"/>
    <property type="match status" value="1"/>
</dbReference>
<dbReference type="GO" id="GO:0008233">
    <property type="term" value="F:peptidase activity"/>
    <property type="evidence" value="ECO:0007669"/>
    <property type="project" value="UniProtKB-KW"/>
</dbReference>
<dbReference type="Pfam" id="PF25597">
    <property type="entry name" value="SH3_retrovirus"/>
    <property type="match status" value="1"/>
</dbReference>
<evidence type="ECO:0000256" key="2">
    <source>
        <dbReference type="SAM" id="Coils"/>
    </source>
</evidence>
<feature type="region of interest" description="Disordered" evidence="3">
    <location>
        <begin position="622"/>
        <end position="641"/>
    </location>
</feature>
<dbReference type="PANTHER" id="PTHR42648:SF21">
    <property type="entry name" value="CYSTEINE-RICH RLK (RECEPTOR-LIKE PROTEIN KINASE) 8"/>
    <property type="match status" value="1"/>
</dbReference>
<dbReference type="InterPro" id="IPR054722">
    <property type="entry name" value="PolX-like_BBD"/>
</dbReference>